<dbReference type="Proteomes" id="UP000569951">
    <property type="component" value="Unassembled WGS sequence"/>
</dbReference>
<sequence length="160" mass="18407">MDDRSKSRLSAALEARRRRLEEEGSGDLRIYSQQQRYQRVRRMLEDAVIPGMQAVGEYLRECGHDYALDLPESTPQAHSLTVRFYAFLDAGEGNLCRSRVRSPCLNFRADLVTGTFSLTTLYPPSRNPARPTQEFKQLDRHDITRDLITQETVAFVERIA</sequence>
<accession>A0A841HXE9</accession>
<gene>
    <name evidence="1" type="ORF">HNR42_000331</name>
</gene>
<dbReference type="AlphaFoldDB" id="A0A841HXE9"/>
<proteinExistence type="predicted"/>
<dbReference type="RefSeq" id="WP_183983816.1">
    <property type="nucleotide sequence ID" value="NZ_JACHHG010000001.1"/>
</dbReference>
<name>A0A841HXE9_9DEIO</name>
<organism evidence="1 2">
    <name type="scientific">Deinobacterium chartae</name>
    <dbReference type="NCBI Taxonomy" id="521158"/>
    <lineage>
        <taxon>Bacteria</taxon>
        <taxon>Thermotogati</taxon>
        <taxon>Deinococcota</taxon>
        <taxon>Deinococci</taxon>
        <taxon>Deinococcales</taxon>
        <taxon>Deinococcaceae</taxon>
        <taxon>Deinobacterium</taxon>
    </lineage>
</organism>
<reference evidence="1 2" key="1">
    <citation type="submission" date="2020-08" db="EMBL/GenBank/DDBJ databases">
        <title>Genomic Encyclopedia of Type Strains, Phase IV (KMG-IV): sequencing the most valuable type-strain genomes for metagenomic binning, comparative biology and taxonomic classification.</title>
        <authorList>
            <person name="Goeker M."/>
        </authorList>
    </citation>
    <scope>NUCLEOTIDE SEQUENCE [LARGE SCALE GENOMIC DNA]</scope>
    <source>
        <strain evidence="1 2">DSM 21458</strain>
    </source>
</reference>
<evidence type="ECO:0000313" key="1">
    <source>
        <dbReference type="EMBL" id="MBB6096919.1"/>
    </source>
</evidence>
<dbReference type="EMBL" id="JACHHG010000001">
    <property type="protein sequence ID" value="MBB6096919.1"/>
    <property type="molecule type" value="Genomic_DNA"/>
</dbReference>
<keyword evidence="2" id="KW-1185">Reference proteome</keyword>
<evidence type="ECO:0000313" key="2">
    <source>
        <dbReference type="Proteomes" id="UP000569951"/>
    </source>
</evidence>
<protein>
    <submittedName>
        <fullName evidence="1">Uncharacterized protein</fullName>
    </submittedName>
</protein>
<comment type="caution">
    <text evidence="1">The sequence shown here is derived from an EMBL/GenBank/DDBJ whole genome shotgun (WGS) entry which is preliminary data.</text>
</comment>